<name>Q2IIL1_ANADE</name>
<gene>
    <name evidence="2" type="ordered locus">Adeh_1714</name>
</gene>
<dbReference type="HOGENOM" id="CLU_2191478_0_0_7"/>
<feature type="compositionally biased region" description="Basic and acidic residues" evidence="1">
    <location>
        <begin position="1"/>
        <end position="19"/>
    </location>
</feature>
<proteinExistence type="predicted"/>
<sequence>MPERVRQHPLRRRAEESSVSREVCAGAHARAPATAAKSARARSAPRMQTPAGVQGTITGKDVIRHSFTILRLWGPTVYLRCLRAMVSGRRCTFLGVVAGEPTNAPRAG</sequence>
<dbReference type="AlphaFoldDB" id="Q2IIL1"/>
<reference evidence="2" key="1">
    <citation type="submission" date="2006-01" db="EMBL/GenBank/DDBJ databases">
        <title>Complete sequence of Anaeromyxobacter dehalogenans 2CP-C.</title>
        <authorList>
            <consortium name="US DOE Joint Genome Institute"/>
            <person name="Copeland A."/>
            <person name="Lucas S."/>
            <person name="Lapidus A."/>
            <person name="Barry K."/>
            <person name="Detter J.C."/>
            <person name="Glavina T."/>
            <person name="Hammon N."/>
            <person name="Israni S."/>
            <person name="Pitluck S."/>
            <person name="Brettin T."/>
            <person name="Bruce D."/>
            <person name="Han C."/>
            <person name="Tapia R."/>
            <person name="Gilna P."/>
            <person name="Kiss H."/>
            <person name="Schmutz J."/>
            <person name="Larimer F."/>
            <person name="Land M."/>
            <person name="Kyrpides N."/>
            <person name="Anderson I."/>
            <person name="Sanford R.A."/>
            <person name="Ritalahti K.M."/>
            <person name="Thomas H.S."/>
            <person name="Kirby J.R."/>
            <person name="Zhulin I.B."/>
            <person name="Loeffler F.E."/>
            <person name="Richardson P."/>
        </authorList>
    </citation>
    <scope>NUCLEOTIDE SEQUENCE</scope>
    <source>
        <strain evidence="2">2CP-C</strain>
    </source>
</reference>
<dbReference type="Proteomes" id="UP000001935">
    <property type="component" value="Chromosome"/>
</dbReference>
<dbReference type="KEGG" id="ade:Adeh_1714"/>
<feature type="region of interest" description="Disordered" evidence="1">
    <location>
        <begin position="1"/>
        <end position="53"/>
    </location>
</feature>
<dbReference type="STRING" id="290397.Adeh_1714"/>
<evidence type="ECO:0000256" key="1">
    <source>
        <dbReference type="SAM" id="MobiDB-lite"/>
    </source>
</evidence>
<organism evidence="2 3">
    <name type="scientific">Anaeromyxobacter dehalogenans (strain 2CP-C)</name>
    <dbReference type="NCBI Taxonomy" id="290397"/>
    <lineage>
        <taxon>Bacteria</taxon>
        <taxon>Pseudomonadati</taxon>
        <taxon>Myxococcota</taxon>
        <taxon>Myxococcia</taxon>
        <taxon>Myxococcales</taxon>
        <taxon>Cystobacterineae</taxon>
        <taxon>Anaeromyxobacteraceae</taxon>
        <taxon>Anaeromyxobacter</taxon>
    </lineage>
</organism>
<accession>Q2IIL1</accession>
<evidence type="ECO:0000313" key="2">
    <source>
        <dbReference type="EMBL" id="ABC81487.1"/>
    </source>
</evidence>
<dbReference type="EMBL" id="CP000251">
    <property type="protein sequence ID" value="ABC81487.1"/>
    <property type="molecule type" value="Genomic_DNA"/>
</dbReference>
<protein>
    <submittedName>
        <fullName evidence="2">Uncharacterized protein</fullName>
    </submittedName>
</protein>
<evidence type="ECO:0000313" key="3">
    <source>
        <dbReference type="Proteomes" id="UP000001935"/>
    </source>
</evidence>
<feature type="compositionally biased region" description="Low complexity" evidence="1">
    <location>
        <begin position="20"/>
        <end position="46"/>
    </location>
</feature>